<dbReference type="NCBIfam" id="TIGR02492">
    <property type="entry name" value="flgK_ends"/>
    <property type="match status" value="1"/>
</dbReference>
<feature type="domain" description="Flagellar basal-body/hook protein C-terminal" evidence="8">
    <location>
        <begin position="641"/>
        <end position="678"/>
    </location>
</feature>
<dbReference type="Pfam" id="PF00460">
    <property type="entry name" value="Flg_bb_rod"/>
    <property type="match status" value="1"/>
</dbReference>
<keyword evidence="11" id="KW-0969">Cilium</keyword>
<keyword evidence="5" id="KW-0964">Secreted</keyword>
<comment type="subcellular location">
    <subcellularLocation>
        <location evidence="1">Bacterial flagellum</location>
    </subcellularLocation>
    <subcellularLocation>
        <location evidence="2">Secreted</location>
    </subcellularLocation>
</comment>
<dbReference type="PANTHER" id="PTHR30033">
    <property type="entry name" value="FLAGELLAR HOOK-ASSOCIATED PROTEIN 1"/>
    <property type="match status" value="1"/>
</dbReference>
<accession>A0ABX0YMJ1</accession>
<dbReference type="PROSITE" id="PS00588">
    <property type="entry name" value="FLAGELLA_BB_ROD"/>
    <property type="match status" value="1"/>
</dbReference>
<dbReference type="Pfam" id="PF06429">
    <property type="entry name" value="Flg_bbr_C"/>
    <property type="match status" value="1"/>
</dbReference>
<dbReference type="Proteomes" id="UP000746535">
    <property type="component" value="Unassembled WGS sequence"/>
</dbReference>
<evidence type="ECO:0000256" key="4">
    <source>
        <dbReference type="ARBA" id="ARBA00016244"/>
    </source>
</evidence>
<dbReference type="Pfam" id="PF22638">
    <property type="entry name" value="FlgK_D1"/>
    <property type="match status" value="1"/>
</dbReference>
<evidence type="ECO:0000313" key="11">
    <source>
        <dbReference type="EMBL" id="NJP03128.1"/>
    </source>
</evidence>
<dbReference type="InterPro" id="IPR001444">
    <property type="entry name" value="Flag_bb_rod_N"/>
</dbReference>
<keyword evidence="11" id="KW-0966">Cell projection</keyword>
<sequence>MANLINIGLSGLSTSQAALTTTSNNISNVNTAGYSRQSTVSQAGALQSIGGAGYVGSGTTLAEVRRIYSSYLQNQVSSSTALDSEASTLSTNAATLDSLLSDKATGVTSVLSDFFTSLQTSAAAPSDTASRQLLATAASTLTNRFNTIATQMNTSMTDVNSQLTSLSGQVNTLSKSIAALNQQIVSASGTGSPTSLLDSRDEAVRQLNQLVGVTVQQRDGQYDVYMGTGQALVSGTSANTLTAQPTVADPTAYGLTVNYASYSTDVTTVASGGQIGGLLRYRNDVLQPAQNEIGRLAMVVSDAVNTQLGQGVDANGNFGSSLFSSINTDTAIAGRSQASSRNSDGSGNLNVTITDTSKLTAYNYGVKFSDSNTYTVTRSDGTSMGSHTLDEDPAPSFDGFTLALKGNALTKGDSFTVTPTRNGAGQISTTLTDVSKLAFAAPLATTSGSGNSGTGSVTQPTLTTRLDVYDSTGLAKTQTGLQNGLPVKLVFGAASNGSQGYTVYNASGVGIGSGTIVPNQTNTLNVAVPLLDDSGAAMLDADGKAMTASFQMNISGSPAAKDSYTVAFNSNGASDNRNATAILNLQNAKTVGTQSGGGVSMTGAYAKLVEDVGAKAAQASSDATATASVLKSATSSRDSVAGVNLDEEAADLVKFQQYYTASSQIIKTAQEVFSTLLNAL</sequence>
<keyword evidence="11" id="KW-0282">Flagellum</keyword>
<evidence type="ECO:0000256" key="1">
    <source>
        <dbReference type="ARBA" id="ARBA00004365"/>
    </source>
</evidence>
<name>A0ABX0YMJ1_9PSED</name>
<keyword evidence="12" id="KW-1185">Reference proteome</keyword>
<proteinExistence type="inferred from homology"/>
<comment type="caution">
    <text evidence="11">The sequence shown here is derived from an EMBL/GenBank/DDBJ whole genome shotgun (WGS) entry which is preliminary data.</text>
</comment>
<evidence type="ECO:0000259" key="7">
    <source>
        <dbReference type="Pfam" id="PF00460"/>
    </source>
</evidence>
<organism evidence="11 12">
    <name type="scientific">Pseudomonas quercus</name>
    <dbReference type="NCBI Taxonomy" id="2722792"/>
    <lineage>
        <taxon>Bacteria</taxon>
        <taxon>Pseudomonadati</taxon>
        <taxon>Pseudomonadota</taxon>
        <taxon>Gammaproteobacteria</taxon>
        <taxon>Pseudomonadales</taxon>
        <taxon>Pseudomonadaceae</taxon>
        <taxon>Pseudomonas</taxon>
    </lineage>
</organism>
<dbReference type="InterPro" id="IPR010930">
    <property type="entry name" value="Flg_bb/hook_C_dom"/>
</dbReference>
<evidence type="ECO:0000259" key="9">
    <source>
        <dbReference type="Pfam" id="PF21158"/>
    </source>
</evidence>
<dbReference type="RefSeq" id="WP_168085702.1">
    <property type="nucleotide sequence ID" value="NZ_JAAVJI010000016.1"/>
</dbReference>
<reference evidence="11 12" key="1">
    <citation type="submission" date="2020-03" db="EMBL/GenBank/DDBJ databases">
        <authorList>
            <person name="Wang L."/>
            <person name="He N."/>
            <person name="Li Y."/>
            <person name="Fang Y."/>
            <person name="Zhang F."/>
        </authorList>
    </citation>
    <scope>NUCLEOTIDE SEQUENCE [LARGE SCALE GENOMIC DNA]</scope>
    <source>
        <strain evidence="12">hsmgli-8</strain>
    </source>
</reference>
<evidence type="ECO:0000256" key="2">
    <source>
        <dbReference type="ARBA" id="ARBA00004613"/>
    </source>
</evidence>
<evidence type="ECO:0000256" key="5">
    <source>
        <dbReference type="ARBA" id="ARBA00022525"/>
    </source>
</evidence>
<feature type="domain" description="Flagellar hook-associated protein FlgK helical" evidence="10">
    <location>
        <begin position="94"/>
        <end position="323"/>
    </location>
</feature>
<dbReference type="EMBL" id="JAAVJI010000016">
    <property type="protein sequence ID" value="NJP03128.1"/>
    <property type="molecule type" value="Genomic_DNA"/>
</dbReference>
<gene>
    <name evidence="11" type="primary">flgK</name>
    <name evidence="11" type="ORF">HBH25_19990</name>
</gene>
<dbReference type="PANTHER" id="PTHR30033:SF1">
    <property type="entry name" value="FLAGELLAR HOOK-ASSOCIATED PROTEIN 1"/>
    <property type="match status" value="1"/>
</dbReference>
<dbReference type="InterPro" id="IPR019776">
    <property type="entry name" value="Flagellar_basal_body_rod_CS"/>
</dbReference>
<dbReference type="InterPro" id="IPR002371">
    <property type="entry name" value="FlgK"/>
</dbReference>
<evidence type="ECO:0000259" key="10">
    <source>
        <dbReference type="Pfam" id="PF22638"/>
    </source>
</evidence>
<keyword evidence="6" id="KW-0975">Bacterial flagellum</keyword>
<evidence type="ECO:0000259" key="8">
    <source>
        <dbReference type="Pfam" id="PF06429"/>
    </source>
</evidence>
<dbReference type="InterPro" id="IPR049119">
    <property type="entry name" value="FlgK_D2-like"/>
</dbReference>
<evidence type="ECO:0000256" key="3">
    <source>
        <dbReference type="ARBA" id="ARBA00009677"/>
    </source>
</evidence>
<dbReference type="Pfam" id="PF21158">
    <property type="entry name" value="flgK_1st_1"/>
    <property type="match status" value="1"/>
</dbReference>
<dbReference type="PRINTS" id="PR01005">
    <property type="entry name" value="FLGHOOKAP1"/>
</dbReference>
<evidence type="ECO:0000256" key="6">
    <source>
        <dbReference type="ARBA" id="ARBA00023143"/>
    </source>
</evidence>
<dbReference type="SUPFAM" id="SSF64518">
    <property type="entry name" value="Phase 1 flagellin"/>
    <property type="match status" value="2"/>
</dbReference>
<feature type="domain" description="Flagellar basal body rod protein N-terminal" evidence="7">
    <location>
        <begin position="5"/>
        <end position="34"/>
    </location>
</feature>
<protein>
    <recommendedName>
        <fullName evidence="4">Flagellar hook-associated protein 1</fullName>
    </recommendedName>
</protein>
<dbReference type="InterPro" id="IPR053927">
    <property type="entry name" value="FlgK_helical"/>
</dbReference>
<comment type="similarity">
    <text evidence="3">Belongs to the flagella basal body rod proteins family.</text>
</comment>
<feature type="domain" description="Flagellar hook-associated protein 1 D2-like" evidence="9">
    <location>
        <begin position="339"/>
        <end position="419"/>
    </location>
</feature>
<evidence type="ECO:0000313" key="12">
    <source>
        <dbReference type="Proteomes" id="UP000746535"/>
    </source>
</evidence>